<dbReference type="InterPro" id="IPR051398">
    <property type="entry name" value="Polysacch_Deacetylase"/>
</dbReference>
<dbReference type="CDD" id="cd10918">
    <property type="entry name" value="CE4_NodB_like_5s_6s"/>
    <property type="match status" value="1"/>
</dbReference>
<protein>
    <submittedName>
        <fullName evidence="4">Polysaccharide deacetylase</fullName>
        <ecNumber evidence="4">3.5.1.-</ecNumber>
    </submittedName>
</protein>
<keyword evidence="1 2" id="KW-0732">Signal</keyword>
<dbReference type="GO" id="GO:0016787">
    <property type="term" value="F:hydrolase activity"/>
    <property type="evidence" value="ECO:0007669"/>
    <property type="project" value="UniProtKB-KW"/>
</dbReference>
<keyword evidence="4" id="KW-0378">Hydrolase</keyword>
<name>A0ABR5SDH0_9BACT</name>
<dbReference type="PANTHER" id="PTHR34216">
    <property type="match status" value="1"/>
</dbReference>
<feature type="signal peptide" evidence="2">
    <location>
        <begin position="1"/>
        <end position="24"/>
    </location>
</feature>
<dbReference type="Pfam" id="PF01522">
    <property type="entry name" value="Polysacc_deac_1"/>
    <property type="match status" value="1"/>
</dbReference>
<dbReference type="EMBL" id="LNQR01000081">
    <property type="protein sequence ID" value="KWT82970.1"/>
    <property type="molecule type" value="Genomic_DNA"/>
</dbReference>
<feature type="chain" id="PRO_5045360933" evidence="2">
    <location>
        <begin position="25"/>
        <end position="258"/>
    </location>
</feature>
<evidence type="ECO:0000313" key="5">
    <source>
        <dbReference type="Proteomes" id="UP000060487"/>
    </source>
</evidence>
<evidence type="ECO:0000259" key="3">
    <source>
        <dbReference type="PROSITE" id="PS51677"/>
    </source>
</evidence>
<proteinExistence type="predicted"/>
<reference evidence="4 5" key="1">
    <citation type="submission" date="2015-11" db="EMBL/GenBank/DDBJ databases">
        <authorList>
            <person name="Lin W."/>
        </authorList>
    </citation>
    <scope>NUCLEOTIDE SEQUENCE [LARGE SCALE GENOMIC DNA]</scope>
    <source>
        <strain evidence="4 5">HCH-1</strain>
    </source>
</reference>
<evidence type="ECO:0000313" key="4">
    <source>
        <dbReference type="EMBL" id="KWT82970.1"/>
    </source>
</evidence>
<dbReference type="PROSITE" id="PS51677">
    <property type="entry name" value="NODB"/>
    <property type="match status" value="1"/>
</dbReference>
<comment type="caution">
    <text evidence="4">The sequence shown here is derived from an EMBL/GenBank/DDBJ whole genome shotgun (WGS) entry which is preliminary data.</text>
</comment>
<dbReference type="EC" id="3.5.1.-" evidence="4"/>
<dbReference type="InterPro" id="IPR002509">
    <property type="entry name" value="NODB_dom"/>
</dbReference>
<evidence type="ECO:0000256" key="2">
    <source>
        <dbReference type="SAM" id="SignalP"/>
    </source>
</evidence>
<sequence length="258" mass="29421">MRIKWSVALTLVVFMLIVVPAASASTKKAAAGVPILLYHRLGPTVADSMTITTPVFESHLKYLKQNGYTVVPLRQVIDSLKNKKPLPEHAVVIVTDDAHKSIYTDMLPLIKKYQVPVTLFIYPSAISNASYAMTWNQLKELKETGLFDFQSHTYWHPNFKREKKKLDQKEYEKLVETQLKKSKDKLEKEFGAKIDLLAWPFGIYDDYLMGKASEAGYAAAFSIERRPVRSGDNMMSLPRFLLENSNQGKSFERLLTEN</sequence>
<organism evidence="4 5">
    <name type="scientific">Candidatus Magnetominusculus xianensis</name>
    <dbReference type="NCBI Taxonomy" id="1748249"/>
    <lineage>
        <taxon>Bacteria</taxon>
        <taxon>Pseudomonadati</taxon>
        <taxon>Nitrospirota</taxon>
        <taxon>Nitrospiria</taxon>
        <taxon>Nitrospirales</taxon>
        <taxon>Nitrospiraceae</taxon>
        <taxon>Candidatus Magnetominusculus</taxon>
    </lineage>
</organism>
<dbReference type="SUPFAM" id="SSF88713">
    <property type="entry name" value="Glycoside hydrolase/deacetylase"/>
    <property type="match status" value="1"/>
</dbReference>
<feature type="domain" description="NodB homology" evidence="3">
    <location>
        <begin position="89"/>
        <end position="258"/>
    </location>
</feature>
<dbReference type="Proteomes" id="UP000060487">
    <property type="component" value="Unassembled WGS sequence"/>
</dbReference>
<evidence type="ECO:0000256" key="1">
    <source>
        <dbReference type="ARBA" id="ARBA00022729"/>
    </source>
</evidence>
<keyword evidence="5" id="KW-1185">Reference proteome</keyword>
<dbReference type="PANTHER" id="PTHR34216:SF7">
    <property type="entry name" value="POLY-BETA-1,6-N-ACETYL-D-GLUCOSAMINE N-DEACETYLASE"/>
    <property type="match status" value="1"/>
</dbReference>
<dbReference type="InterPro" id="IPR011330">
    <property type="entry name" value="Glyco_hydro/deAcase_b/a-brl"/>
</dbReference>
<dbReference type="Gene3D" id="3.20.20.370">
    <property type="entry name" value="Glycoside hydrolase/deacetylase"/>
    <property type="match status" value="1"/>
</dbReference>
<accession>A0ABR5SDH0</accession>
<gene>
    <name evidence="4" type="ORF">ASN18_2331</name>
</gene>
<dbReference type="RefSeq" id="WP_085052931.1">
    <property type="nucleotide sequence ID" value="NZ_LNQR01000081.1"/>
</dbReference>